<evidence type="ECO:0000313" key="3">
    <source>
        <dbReference type="EMBL" id="WPU46650.1"/>
    </source>
</evidence>
<feature type="domain" description="HicB-like antitoxin of toxin-antitoxin system" evidence="1">
    <location>
        <begin position="3"/>
        <end position="129"/>
    </location>
</feature>
<dbReference type="KEGG" id="hel:HELO_4167"/>
<dbReference type="OrthoDB" id="9807959at2"/>
<dbReference type="InterPro" id="IPR051404">
    <property type="entry name" value="TA_system_antitoxin"/>
</dbReference>
<dbReference type="EMBL" id="FN869568">
    <property type="protein sequence ID" value="CBV44051.1"/>
    <property type="molecule type" value="Genomic_DNA"/>
</dbReference>
<organism evidence="2 4">
    <name type="scientific">Halomonas elongata (strain ATCC 33173 / DSM 2581 / NBRC 15536 / NCIMB 2198 / 1H9)</name>
    <dbReference type="NCBI Taxonomy" id="768066"/>
    <lineage>
        <taxon>Bacteria</taxon>
        <taxon>Pseudomonadati</taxon>
        <taxon>Pseudomonadota</taxon>
        <taxon>Gammaproteobacteria</taxon>
        <taxon>Oceanospirillales</taxon>
        <taxon>Halomonadaceae</taxon>
        <taxon>Halomonas</taxon>
    </lineage>
</organism>
<reference evidence="2" key="2">
    <citation type="submission" date="2010-05" db="EMBL/GenBank/DDBJ databases">
        <title>Revision and reannotation of the Halomonas elongata DSM 2581(T) genome.</title>
        <authorList>
            <person name="Pfeiffer F."/>
            <person name="Bagyan I."/>
            <person name="Alfaro-Espinoza G."/>
            <person name="Zamora-Lagos M.A."/>
            <person name="Habermann B."/>
            <person name="Oesterhelt D."/>
            <person name="Kunte H.J."/>
        </authorList>
    </citation>
    <scope>NUCLEOTIDE SEQUENCE</scope>
    <source>
        <strain evidence="2">Type strain: DSM 2581</strain>
    </source>
</reference>
<dbReference type="EMBL" id="CP139472">
    <property type="protein sequence ID" value="WPU46650.1"/>
    <property type="molecule type" value="Genomic_DNA"/>
</dbReference>
<dbReference type="SUPFAM" id="SSF143100">
    <property type="entry name" value="TTHA1013/TTHA0281-like"/>
    <property type="match status" value="1"/>
</dbReference>
<proteinExistence type="predicted"/>
<dbReference type="AlphaFoldDB" id="E1VAV2"/>
<evidence type="ECO:0000259" key="1">
    <source>
        <dbReference type="Pfam" id="PF15919"/>
    </source>
</evidence>
<dbReference type="eggNOG" id="COG0864">
    <property type="taxonomic scope" value="Bacteria"/>
</dbReference>
<name>E1VAV2_HALED</name>
<dbReference type="CDD" id="cd22231">
    <property type="entry name" value="RHH_NikR_HicB-like"/>
    <property type="match status" value="1"/>
</dbReference>
<reference evidence="4" key="3">
    <citation type="journal article" date="2011" name="Environ. Microbiol.">
        <title>A blueprint of ectoine metabolism from the genome of the industrial producer Halomonas elongata DSM 2581(T).</title>
        <authorList>
            <person name="Schwibbert K."/>
            <person name="Marin-Sanguino A."/>
            <person name="Bagyan I."/>
            <person name="Heidrich G."/>
            <person name="Lentzen G."/>
            <person name="Seitz H."/>
            <person name="Rampp M."/>
            <person name="Schuster S.C."/>
            <person name="Klenk H.P."/>
            <person name="Pfeiffer F."/>
            <person name="Oesterhelt D."/>
            <person name="Kunte H.J."/>
        </authorList>
    </citation>
    <scope>NUCLEOTIDE SEQUENCE [LARGE SCALE GENOMIC DNA]</scope>
    <source>
        <strain evidence="4">ATCC 33173 / DSM 2581 / NBRC 15536 / NCIMB 2198 / 1H9</strain>
    </source>
</reference>
<reference evidence="2" key="1">
    <citation type="journal article" date="2010" name="Environ. Microbiol.">
        <title>A blueprint of ectoine metabolism from the genome of the industrial producer Halomonas elongata DSM 2581(T).</title>
        <authorList>
            <person name="Schwibbert K."/>
            <person name="Marin-Sanguino A."/>
            <person name="Bagyan I."/>
            <person name="Heidrich G."/>
            <person name="Lentzen G."/>
            <person name="Seitz H."/>
            <person name="Rampp M."/>
            <person name="Schuster S.C."/>
            <person name="Klenk H.P."/>
            <person name="Pfeiffer F."/>
            <person name="Oesterhelt D."/>
            <person name="Kunte H.J."/>
        </authorList>
    </citation>
    <scope>NUCLEOTIDE SEQUENCE</scope>
    <source>
        <strain evidence="2">Type strain: DSM 2581</strain>
    </source>
</reference>
<dbReference type="InterPro" id="IPR031807">
    <property type="entry name" value="HicB-like"/>
</dbReference>
<dbReference type="Proteomes" id="UP000008707">
    <property type="component" value="Chromosome"/>
</dbReference>
<evidence type="ECO:0000313" key="2">
    <source>
        <dbReference type="EMBL" id="CBV44051.1"/>
    </source>
</evidence>
<protein>
    <submittedName>
        <fullName evidence="3">Type II toxin-antitoxin system HicB family antitoxin</fullName>
    </submittedName>
    <submittedName>
        <fullName evidence="2">UPF0150 family protein</fullName>
    </submittedName>
</protein>
<keyword evidence="5" id="KW-1185">Reference proteome</keyword>
<sequence length="225" mass="25323">MYYPIAIEIADEQHAYSVVVPDLPGCFSAGDTFDEAVANAREAIEGHLESLSDHGDPIPKTTTIEQHLENPDYKGWVWATVEVDITPYLGKSHKINVTLPELLIKRIDTAVAKQGDVYQSRSGFLSRAAQYELERITNKERNMNAEQARQQAEAADPNHENIVKRLTSEINAQSKMGRRSASSHFQTDIFSQEDIDTAIAELENLGYKVKSEKINPKFYVITAEW</sequence>
<dbReference type="PANTHER" id="PTHR34504:SF2">
    <property type="entry name" value="UPF0150 PROTEIN SSL0259"/>
    <property type="match status" value="1"/>
</dbReference>
<gene>
    <name evidence="2" type="ordered locus">HELO_4167</name>
    <name evidence="3" type="ORF">SR933_15585</name>
</gene>
<dbReference type="eggNOG" id="COG1598">
    <property type="taxonomic scope" value="Bacteria"/>
</dbReference>
<dbReference type="Gene3D" id="3.30.160.250">
    <property type="match status" value="1"/>
</dbReference>
<dbReference type="GeneID" id="91011605"/>
<dbReference type="RefSeq" id="WP_013333921.1">
    <property type="nucleotide sequence ID" value="NC_014532.2"/>
</dbReference>
<reference evidence="3 5" key="4">
    <citation type="submission" date="2023-11" db="EMBL/GenBank/DDBJ databases">
        <title>MicrobeMod: A computational toolkit for identifying prokaryotic methylation and restriction-modification with nanopore sequencing.</title>
        <authorList>
            <person name="Crits-Christoph A."/>
            <person name="Kang S.C."/>
            <person name="Lee H."/>
            <person name="Ostrov N."/>
        </authorList>
    </citation>
    <scope>NUCLEOTIDE SEQUENCE [LARGE SCALE GENOMIC DNA]</scope>
    <source>
        <strain evidence="3 5">ATCC 33173</strain>
    </source>
</reference>
<evidence type="ECO:0000313" key="4">
    <source>
        <dbReference type="Proteomes" id="UP000008707"/>
    </source>
</evidence>
<evidence type="ECO:0000313" key="5">
    <source>
        <dbReference type="Proteomes" id="UP001322512"/>
    </source>
</evidence>
<dbReference type="HOGENOM" id="CLU_1228508_0_0_6"/>
<dbReference type="Pfam" id="PF15919">
    <property type="entry name" value="HicB_lk_antitox"/>
    <property type="match status" value="1"/>
</dbReference>
<accession>E1VAV2</accession>
<dbReference type="Proteomes" id="UP001322512">
    <property type="component" value="Chromosome"/>
</dbReference>
<dbReference type="PANTHER" id="PTHR34504">
    <property type="entry name" value="ANTITOXIN HICB"/>
    <property type="match status" value="1"/>
</dbReference>
<dbReference type="InterPro" id="IPR035069">
    <property type="entry name" value="TTHA1013/TTHA0281-like"/>
</dbReference>